<gene>
    <name evidence="2" type="ORF">DY240_08810</name>
</gene>
<dbReference type="AlphaFoldDB" id="A0A418KTF2"/>
<keyword evidence="3" id="KW-1185">Reference proteome</keyword>
<dbReference type="Proteomes" id="UP000284057">
    <property type="component" value="Unassembled WGS sequence"/>
</dbReference>
<feature type="transmembrane region" description="Helical" evidence="1">
    <location>
        <begin position="36"/>
        <end position="53"/>
    </location>
</feature>
<proteinExistence type="predicted"/>
<reference evidence="2 3" key="1">
    <citation type="submission" date="2018-09" db="EMBL/GenBank/DDBJ databases">
        <title>Isolation, diversity and antifungal activity of actinobacteria from wheat.</title>
        <authorList>
            <person name="Han C."/>
        </authorList>
    </citation>
    <scope>NUCLEOTIDE SEQUENCE [LARGE SCALE GENOMIC DNA]</scope>
    <source>
        <strain evidence="2 3">NEAU-YY265</strain>
    </source>
</reference>
<name>A0A418KTF2_9ACTN</name>
<evidence type="ECO:0000313" key="3">
    <source>
        <dbReference type="Proteomes" id="UP000284057"/>
    </source>
</evidence>
<protein>
    <submittedName>
        <fullName evidence="2">Uncharacterized protein</fullName>
    </submittedName>
</protein>
<organism evidence="2 3">
    <name type="scientific">Jiangella rhizosphaerae</name>
    <dbReference type="NCBI Taxonomy" id="2293569"/>
    <lineage>
        <taxon>Bacteria</taxon>
        <taxon>Bacillati</taxon>
        <taxon>Actinomycetota</taxon>
        <taxon>Actinomycetes</taxon>
        <taxon>Jiangellales</taxon>
        <taxon>Jiangellaceae</taxon>
        <taxon>Jiangella</taxon>
    </lineage>
</organism>
<keyword evidence="1" id="KW-0812">Transmembrane</keyword>
<accession>A0A418KTF2</accession>
<dbReference type="RefSeq" id="WP_119659563.1">
    <property type="nucleotide sequence ID" value="NZ_QUAL01000077.1"/>
</dbReference>
<feature type="transmembrane region" description="Helical" evidence="1">
    <location>
        <begin position="12"/>
        <end position="30"/>
    </location>
</feature>
<keyword evidence="1" id="KW-0472">Membrane</keyword>
<evidence type="ECO:0000256" key="1">
    <source>
        <dbReference type="SAM" id="Phobius"/>
    </source>
</evidence>
<evidence type="ECO:0000313" key="2">
    <source>
        <dbReference type="EMBL" id="RIQ28605.1"/>
    </source>
</evidence>
<keyword evidence="1" id="KW-1133">Transmembrane helix</keyword>
<comment type="caution">
    <text evidence="2">The sequence shown here is derived from an EMBL/GenBank/DDBJ whole genome shotgun (WGS) entry which is preliminary data.</text>
</comment>
<sequence>MTPWLAESEQLLVGYIAAFWIVLLLLAGTGASIGQYELMAILVLLAAGEAFLIRRLRRRERVRVPQ</sequence>
<dbReference type="EMBL" id="QUAL01000077">
    <property type="protein sequence ID" value="RIQ28605.1"/>
    <property type="molecule type" value="Genomic_DNA"/>
</dbReference>